<evidence type="ECO:0000256" key="2">
    <source>
        <dbReference type="ARBA" id="ARBA00022475"/>
    </source>
</evidence>
<organism evidence="7 8">
    <name type="scientific">Bacteroides coprosuis DSM 18011</name>
    <dbReference type="NCBI Taxonomy" id="679937"/>
    <lineage>
        <taxon>Bacteria</taxon>
        <taxon>Pseudomonadati</taxon>
        <taxon>Bacteroidota</taxon>
        <taxon>Bacteroidia</taxon>
        <taxon>Bacteroidales</taxon>
        <taxon>Bacteroidaceae</taxon>
        <taxon>Bacteroides</taxon>
    </lineage>
</organism>
<keyword evidence="5 6" id="KW-0472">Membrane</keyword>
<feature type="transmembrane region" description="Helical" evidence="6">
    <location>
        <begin position="6"/>
        <end position="33"/>
    </location>
</feature>
<evidence type="ECO:0000313" key="7">
    <source>
        <dbReference type="EMBL" id="EGJ71129.1"/>
    </source>
</evidence>
<proteinExistence type="predicted"/>
<accession>F3ZU28</accession>
<evidence type="ECO:0000256" key="5">
    <source>
        <dbReference type="ARBA" id="ARBA00023136"/>
    </source>
</evidence>
<feature type="transmembrane region" description="Helical" evidence="6">
    <location>
        <begin position="76"/>
        <end position="97"/>
    </location>
</feature>
<feature type="transmembrane region" description="Helical" evidence="6">
    <location>
        <begin position="188"/>
        <end position="212"/>
    </location>
</feature>
<evidence type="ECO:0000256" key="4">
    <source>
        <dbReference type="ARBA" id="ARBA00022989"/>
    </source>
</evidence>
<name>F3ZU28_9BACE</name>
<feature type="transmembrane region" description="Helical" evidence="6">
    <location>
        <begin position="156"/>
        <end position="176"/>
    </location>
</feature>
<feature type="transmembrane region" description="Helical" evidence="6">
    <location>
        <begin position="118"/>
        <end position="144"/>
    </location>
</feature>
<comment type="subcellular location">
    <subcellularLocation>
        <location evidence="1">Cell membrane</location>
        <topology evidence="1">Multi-pass membrane protein</topology>
    </subcellularLocation>
</comment>
<dbReference type="PANTHER" id="PTHR30086">
    <property type="entry name" value="ARGININE EXPORTER PROTEIN ARGO"/>
    <property type="match status" value="1"/>
</dbReference>
<reference evidence="7 8" key="1">
    <citation type="journal article" date="2011" name="Stand. Genomic Sci.">
        <title>Non-contiguous finished genome sequence of Bacteroides coprosuis type strain (PC139).</title>
        <authorList>
            <person name="Land M."/>
            <person name="Held B."/>
            <person name="Gronow S."/>
            <person name="Abt B."/>
            <person name="Lucas S."/>
            <person name="Del Rio T.G."/>
            <person name="Nolan M."/>
            <person name="Tice H."/>
            <person name="Cheng J.F."/>
            <person name="Pitluck S."/>
            <person name="Liolios K."/>
            <person name="Pagani I."/>
            <person name="Ivanova N."/>
            <person name="Mavromatis K."/>
            <person name="Mikhailova N."/>
            <person name="Pati A."/>
            <person name="Tapia R."/>
            <person name="Han C."/>
            <person name="Goodwin L."/>
            <person name="Chen A."/>
            <person name="Palaniappan K."/>
            <person name="Hauser L."/>
            <person name="Brambilla E.M."/>
            <person name="Rohde M."/>
            <person name="Goker M."/>
            <person name="Detter J.C."/>
            <person name="Woyke T."/>
            <person name="Bristow J."/>
            <person name="Eisen J.A."/>
            <person name="Markowitz V."/>
            <person name="Hugenholtz P."/>
            <person name="Kyrpides N.C."/>
            <person name="Klenk H.P."/>
            <person name="Lapidus A."/>
        </authorList>
    </citation>
    <scope>NUCLEOTIDE SEQUENCE [LARGE SCALE GENOMIC DNA]</scope>
    <source>
        <strain evidence="7 8">DSM 18011</strain>
    </source>
</reference>
<dbReference type="InterPro" id="IPR001123">
    <property type="entry name" value="LeuE-type"/>
</dbReference>
<dbReference type="OrthoDB" id="7874789at2"/>
<dbReference type="HOGENOM" id="CLU_087840_1_1_10"/>
<dbReference type="STRING" id="679937.Bcop_0921"/>
<evidence type="ECO:0000256" key="1">
    <source>
        <dbReference type="ARBA" id="ARBA00004651"/>
    </source>
</evidence>
<evidence type="ECO:0000256" key="3">
    <source>
        <dbReference type="ARBA" id="ARBA00022692"/>
    </source>
</evidence>
<dbReference type="Proteomes" id="UP000018439">
    <property type="component" value="Chromosome"/>
</dbReference>
<gene>
    <name evidence="7" type="ORF">Bcop_0921</name>
</gene>
<keyword evidence="4 6" id="KW-1133">Transmembrane helix</keyword>
<sequence>MGNLDSLASIILQGLIIGVVVSAPMGPVGVLCIQRTLNKGRWYGFVTGLGAAVSDIIYAVLTGFGMSVIVDLIDKNIFYLQLFGSILLLGFGVYTFMSNPARSLRPANKNKDSYIRNFITALLVTLSNPLIIFLFITLFARFSFVKPAMNLTQISIGYAFIAIGALIWWFGLTYFVHRVSSHFNPRGIWVMNRIIGTIVCIVAIAGVVLTLAGSSLY</sequence>
<dbReference type="EMBL" id="CM001167">
    <property type="protein sequence ID" value="EGJ71129.1"/>
    <property type="molecule type" value="Genomic_DNA"/>
</dbReference>
<dbReference type="eggNOG" id="COG1280">
    <property type="taxonomic scope" value="Bacteria"/>
</dbReference>
<dbReference type="AlphaFoldDB" id="F3ZU28"/>
<dbReference type="GO" id="GO:0015171">
    <property type="term" value="F:amino acid transmembrane transporter activity"/>
    <property type="evidence" value="ECO:0007669"/>
    <property type="project" value="TreeGrafter"/>
</dbReference>
<keyword evidence="2" id="KW-1003">Cell membrane</keyword>
<dbReference type="PANTHER" id="PTHR30086:SF20">
    <property type="entry name" value="ARGININE EXPORTER PROTEIN ARGO-RELATED"/>
    <property type="match status" value="1"/>
</dbReference>
<dbReference type="GO" id="GO:0005886">
    <property type="term" value="C:plasma membrane"/>
    <property type="evidence" value="ECO:0007669"/>
    <property type="project" value="UniProtKB-SubCell"/>
</dbReference>
<dbReference type="Pfam" id="PF01810">
    <property type="entry name" value="LysE"/>
    <property type="match status" value="1"/>
</dbReference>
<keyword evidence="8" id="KW-1185">Reference proteome</keyword>
<feature type="transmembrane region" description="Helical" evidence="6">
    <location>
        <begin position="45"/>
        <end position="70"/>
    </location>
</feature>
<evidence type="ECO:0000256" key="6">
    <source>
        <dbReference type="SAM" id="Phobius"/>
    </source>
</evidence>
<evidence type="ECO:0000313" key="8">
    <source>
        <dbReference type="Proteomes" id="UP000018439"/>
    </source>
</evidence>
<protein>
    <submittedName>
        <fullName evidence="7">Lysine exporter protein (LYSE/YGGA)</fullName>
    </submittedName>
</protein>
<keyword evidence="3 6" id="KW-0812">Transmembrane</keyword>